<accession>A0A7C5L5J2</accession>
<evidence type="ECO:0000256" key="4">
    <source>
        <dbReference type="HAMAP-Rule" id="MF_00270"/>
    </source>
</evidence>
<proteinExistence type="inferred from homology"/>
<dbReference type="PANTHER" id="PTHR13479:SF40">
    <property type="entry name" value="SMALL RIBOSOMAL SUBUNIT PROTEIN BS18M"/>
    <property type="match status" value="1"/>
</dbReference>
<keyword evidence="3 4" id="KW-0687">Ribonucleoprotein</keyword>
<keyword evidence="4" id="KW-0694">RNA-binding</keyword>
<dbReference type="InterPro" id="IPR001648">
    <property type="entry name" value="Ribosomal_bS18"/>
</dbReference>
<dbReference type="NCBIfam" id="TIGR00165">
    <property type="entry name" value="S18"/>
    <property type="match status" value="1"/>
</dbReference>
<organism evidence="6">
    <name type="scientific">Aquifex aeolicus</name>
    <dbReference type="NCBI Taxonomy" id="63363"/>
    <lineage>
        <taxon>Bacteria</taxon>
        <taxon>Pseudomonadati</taxon>
        <taxon>Aquificota</taxon>
        <taxon>Aquificia</taxon>
        <taxon>Aquificales</taxon>
        <taxon>Aquificaceae</taxon>
        <taxon>Aquifex</taxon>
    </lineage>
</organism>
<evidence type="ECO:0000256" key="5">
    <source>
        <dbReference type="RuleBase" id="RU003910"/>
    </source>
</evidence>
<dbReference type="HAMAP" id="MF_00270">
    <property type="entry name" value="Ribosomal_bS18"/>
    <property type="match status" value="1"/>
</dbReference>
<comment type="similarity">
    <text evidence="1 4 5">Belongs to the bacterial ribosomal protein bS18 family.</text>
</comment>
<comment type="subunit">
    <text evidence="4">Part of the 30S ribosomal subunit. Forms a tight heterodimer with protein bS6.</text>
</comment>
<dbReference type="SUPFAM" id="SSF46911">
    <property type="entry name" value="Ribosomal protein S18"/>
    <property type="match status" value="1"/>
</dbReference>
<protein>
    <recommendedName>
        <fullName evidence="4">Small ribosomal subunit protein bS18</fullName>
    </recommendedName>
</protein>
<dbReference type="Pfam" id="PF01084">
    <property type="entry name" value="Ribosomal_S18"/>
    <property type="match status" value="1"/>
</dbReference>
<dbReference type="GO" id="GO:0006412">
    <property type="term" value="P:translation"/>
    <property type="evidence" value="ECO:0007669"/>
    <property type="project" value="UniProtKB-UniRule"/>
</dbReference>
<sequence>MAIKRPARRKVCYFCERKKEPDYKNYEELRQFLTERARIKSRRQTNLCNRHQKRLALQIKRARQLALLPYVVV</sequence>
<dbReference type="GO" id="GO:0022627">
    <property type="term" value="C:cytosolic small ribosomal subunit"/>
    <property type="evidence" value="ECO:0007669"/>
    <property type="project" value="TreeGrafter"/>
</dbReference>
<dbReference type="Gene3D" id="4.10.640.10">
    <property type="entry name" value="Ribosomal protein S18"/>
    <property type="match status" value="1"/>
</dbReference>
<dbReference type="Proteomes" id="UP000885792">
    <property type="component" value="Unassembled WGS sequence"/>
</dbReference>
<dbReference type="InterPro" id="IPR036870">
    <property type="entry name" value="Ribosomal_bS18_sf"/>
</dbReference>
<comment type="caution">
    <text evidence="6">The sequence shown here is derived from an EMBL/GenBank/DDBJ whole genome shotgun (WGS) entry which is preliminary data.</text>
</comment>
<dbReference type="GO" id="GO:0070181">
    <property type="term" value="F:small ribosomal subunit rRNA binding"/>
    <property type="evidence" value="ECO:0007669"/>
    <property type="project" value="TreeGrafter"/>
</dbReference>
<dbReference type="EMBL" id="DRNB01000240">
    <property type="protein sequence ID" value="HHJ64565.1"/>
    <property type="molecule type" value="Genomic_DNA"/>
</dbReference>
<evidence type="ECO:0000256" key="3">
    <source>
        <dbReference type="ARBA" id="ARBA00023274"/>
    </source>
</evidence>
<keyword evidence="4" id="KW-0699">rRNA-binding</keyword>
<dbReference type="PANTHER" id="PTHR13479">
    <property type="entry name" value="30S RIBOSOMAL PROTEIN S18"/>
    <property type="match status" value="1"/>
</dbReference>
<dbReference type="GO" id="GO:0003735">
    <property type="term" value="F:structural constituent of ribosome"/>
    <property type="evidence" value="ECO:0007669"/>
    <property type="project" value="InterPro"/>
</dbReference>
<evidence type="ECO:0000313" key="6">
    <source>
        <dbReference type="EMBL" id="HHJ64565.1"/>
    </source>
</evidence>
<reference evidence="6" key="1">
    <citation type="journal article" date="2020" name="mSystems">
        <title>Genome- and Community-Level Interaction Insights into Carbon Utilization and Element Cycling Functions of Hydrothermarchaeota in Hydrothermal Sediment.</title>
        <authorList>
            <person name="Zhou Z."/>
            <person name="Liu Y."/>
            <person name="Xu W."/>
            <person name="Pan J."/>
            <person name="Luo Z.H."/>
            <person name="Li M."/>
        </authorList>
    </citation>
    <scope>NUCLEOTIDE SEQUENCE [LARGE SCALE GENOMIC DNA]</scope>
    <source>
        <strain evidence="6">HyVt-501</strain>
    </source>
</reference>
<comment type="function">
    <text evidence="4">Binds as a heterodimer with protein bS6 to the central domain of the 16S rRNA, where it helps stabilize the platform of the 30S subunit.</text>
</comment>
<keyword evidence="2 4" id="KW-0689">Ribosomal protein</keyword>
<dbReference type="PRINTS" id="PR00974">
    <property type="entry name" value="RIBOSOMALS18"/>
</dbReference>
<dbReference type="AlphaFoldDB" id="A0A7C5L5J2"/>
<evidence type="ECO:0000256" key="1">
    <source>
        <dbReference type="ARBA" id="ARBA00005589"/>
    </source>
</evidence>
<evidence type="ECO:0000256" key="2">
    <source>
        <dbReference type="ARBA" id="ARBA00022980"/>
    </source>
</evidence>
<gene>
    <name evidence="4 6" type="primary">rpsR</name>
    <name evidence="6" type="ORF">ENJ61_06620</name>
</gene>
<name>A0A7C5L5J2_AQUAO</name>